<dbReference type="PANTHER" id="PTHR37534">
    <property type="entry name" value="TRANSCRIPTIONAL ACTIVATOR PROTEIN UGA3"/>
    <property type="match status" value="1"/>
</dbReference>
<accession>A0A9W8Z491</accession>
<evidence type="ECO:0000313" key="2">
    <source>
        <dbReference type="EMBL" id="KAJ4398553.1"/>
    </source>
</evidence>
<dbReference type="AlphaFoldDB" id="A0A9W8Z491"/>
<organism evidence="2 3">
    <name type="scientific">Didymella pomorum</name>
    <dbReference type="NCBI Taxonomy" id="749634"/>
    <lineage>
        <taxon>Eukaryota</taxon>
        <taxon>Fungi</taxon>
        <taxon>Dikarya</taxon>
        <taxon>Ascomycota</taxon>
        <taxon>Pezizomycotina</taxon>
        <taxon>Dothideomycetes</taxon>
        <taxon>Pleosporomycetidae</taxon>
        <taxon>Pleosporales</taxon>
        <taxon>Pleosporineae</taxon>
        <taxon>Didymellaceae</taxon>
        <taxon>Didymella</taxon>
    </lineage>
</organism>
<sequence length="332" mass="38094">MPVNLNRDEAQLFHHFVRHLGRWLDCTSAARIFTLEVSQKAGECPILVAAVLCFAARHQGRKEQGEEAYERAITLLIDRLNESPVRYDEMLLSAVLLLHFADQLSTSNQDCPRDKHHLKGTSSILRASMPTPFIDPSATSLRDAAFWVHVRQALYNSTISQEPLDIDFELELLPMPDLLVDTHPLAWLRRETAWANQILWITACVANFCFSGPKMTDSATTRAAAWQELWDKNQAWQKNRPKAFDPIGRGPAQDRRVFEEVWFTADWHACNSPMGNAQLLIILCHTVFIWGPLMTSSAERKEILWMLKQFEEMHAWRTAWIVDALKDEWGMG</sequence>
<dbReference type="OrthoDB" id="4525710at2759"/>
<dbReference type="GO" id="GO:0000976">
    <property type="term" value="F:transcription cis-regulatory region binding"/>
    <property type="evidence" value="ECO:0007669"/>
    <property type="project" value="TreeGrafter"/>
</dbReference>
<name>A0A9W8Z491_9PLEO</name>
<comment type="caution">
    <text evidence="2">The sequence shown here is derived from an EMBL/GenBank/DDBJ whole genome shotgun (WGS) entry which is preliminary data.</text>
</comment>
<dbReference type="PANTHER" id="PTHR37534:SF25">
    <property type="entry name" value="ZN(II)2CYS6 TRANSCRIPTION FACTOR (EUROFUNG)"/>
    <property type="match status" value="1"/>
</dbReference>
<evidence type="ECO:0000256" key="1">
    <source>
        <dbReference type="ARBA" id="ARBA00023242"/>
    </source>
</evidence>
<dbReference type="GO" id="GO:0045944">
    <property type="term" value="P:positive regulation of transcription by RNA polymerase II"/>
    <property type="evidence" value="ECO:0007669"/>
    <property type="project" value="TreeGrafter"/>
</dbReference>
<dbReference type="GO" id="GO:0005634">
    <property type="term" value="C:nucleus"/>
    <property type="evidence" value="ECO:0007669"/>
    <property type="project" value="TreeGrafter"/>
</dbReference>
<gene>
    <name evidence="2" type="ORF">N0V91_010125</name>
</gene>
<dbReference type="Proteomes" id="UP001140510">
    <property type="component" value="Unassembled WGS sequence"/>
</dbReference>
<proteinExistence type="predicted"/>
<keyword evidence="1" id="KW-0539">Nucleus</keyword>
<evidence type="ECO:0008006" key="4">
    <source>
        <dbReference type="Google" id="ProtNLM"/>
    </source>
</evidence>
<reference evidence="2" key="1">
    <citation type="submission" date="2022-10" db="EMBL/GenBank/DDBJ databases">
        <title>Tapping the CABI collections for fungal endophytes: first genome assemblies for Collariella, Neodidymelliopsis, Ascochyta clinopodiicola, Didymella pomorum, Didymosphaeria variabile, Neocosmospora piperis and Neocucurbitaria cava.</title>
        <authorList>
            <person name="Hill R."/>
        </authorList>
    </citation>
    <scope>NUCLEOTIDE SEQUENCE</scope>
    <source>
        <strain evidence="2">IMI 355091</strain>
    </source>
</reference>
<evidence type="ECO:0000313" key="3">
    <source>
        <dbReference type="Proteomes" id="UP001140510"/>
    </source>
</evidence>
<dbReference type="EMBL" id="JAPEVA010000127">
    <property type="protein sequence ID" value="KAJ4398553.1"/>
    <property type="molecule type" value="Genomic_DNA"/>
</dbReference>
<protein>
    <recommendedName>
        <fullName evidence="4">Transcription factor</fullName>
    </recommendedName>
</protein>
<keyword evidence="3" id="KW-1185">Reference proteome</keyword>
<dbReference type="GO" id="GO:0003700">
    <property type="term" value="F:DNA-binding transcription factor activity"/>
    <property type="evidence" value="ECO:0007669"/>
    <property type="project" value="TreeGrafter"/>
</dbReference>